<evidence type="ECO:0000256" key="1">
    <source>
        <dbReference type="SAM" id="MobiDB-lite"/>
    </source>
</evidence>
<accession>A0A450SJ98</accession>
<name>A0A450SJ98_9GAMM</name>
<gene>
    <name evidence="3" type="ORF">BECKFM1743A_GA0114220_101152</name>
    <name evidence="2" type="ORF">BECKFM1743C_GA0114222_100142</name>
</gene>
<organism evidence="3">
    <name type="scientific">Candidatus Kentrum sp. FM</name>
    <dbReference type="NCBI Taxonomy" id="2126340"/>
    <lineage>
        <taxon>Bacteria</taxon>
        <taxon>Pseudomonadati</taxon>
        <taxon>Pseudomonadota</taxon>
        <taxon>Gammaproteobacteria</taxon>
        <taxon>Candidatus Kentrum</taxon>
    </lineage>
</organism>
<reference evidence="3" key="1">
    <citation type="submission" date="2019-02" db="EMBL/GenBank/DDBJ databases">
        <authorList>
            <person name="Gruber-Vodicka R. H."/>
            <person name="Seah K. B. B."/>
        </authorList>
    </citation>
    <scope>NUCLEOTIDE SEQUENCE</scope>
    <source>
        <strain evidence="3">BECK_BZ163</strain>
        <strain evidence="2">BECK_BZ165</strain>
    </source>
</reference>
<protein>
    <submittedName>
        <fullName evidence="3">Uncharacterized protein</fullName>
    </submittedName>
</protein>
<dbReference type="AlphaFoldDB" id="A0A450SJ98"/>
<feature type="region of interest" description="Disordered" evidence="1">
    <location>
        <begin position="202"/>
        <end position="234"/>
    </location>
</feature>
<dbReference type="EMBL" id="CAADFA010000014">
    <property type="protein sequence ID" value="VFJ44622.1"/>
    <property type="molecule type" value="Genomic_DNA"/>
</dbReference>
<evidence type="ECO:0000313" key="2">
    <source>
        <dbReference type="EMBL" id="VFJ44622.1"/>
    </source>
</evidence>
<dbReference type="EMBL" id="CAADEZ010000115">
    <property type="protein sequence ID" value="VFJ53476.1"/>
    <property type="molecule type" value="Genomic_DNA"/>
</dbReference>
<evidence type="ECO:0000313" key="3">
    <source>
        <dbReference type="EMBL" id="VFJ53476.1"/>
    </source>
</evidence>
<sequence length="234" mass="26949">MGEYKIRPYVRQGCSVLLAKARNYAVRLGVSRKKRPMPAWRPALPGRTEQPWYVRGSVRANLVFAPQTFAHPCRFVKGNCIDRPSTRNPTRASDFCIYLFQQQNVELAPKLALIISRCIRPYFSNFTLHTSHFTLHRTPYSTRRNRETSIPIPLSEMLRDQSNATHPAGFPIMTDLYAWNTARAGSVAYPNVRGARLFHPTRPVAEPAANPIDELDNSNPNHRRQRREQRQRVL</sequence>
<proteinExistence type="predicted"/>